<dbReference type="CDD" id="cd14014">
    <property type="entry name" value="STKc_PknB_like"/>
    <property type="match status" value="1"/>
</dbReference>
<dbReference type="PANTHER" id="PTHR43289">
    <property type="entry name" value="MITOGEN-ACTIVATED PROTEIN KINASE KINASE KINASE 20-RELATED"/>
    <property type="match status" value="1"/>
</dbReference>
<dbReference type="InterPro" id="IPR011009">
    <property type="entry name" value="Kinase-like_dom_sf"/>
</dbReference>
<dbReference type="Pfam" id="PF00069">
    <property type="entry name" value="Pkinase"/>
    <property type="match status" value="1"/>
</dbReference>
<dbReference type="GO" id="GO:0005524">
    <property type="term" value="F:ATP binding"/>
    <property type="evidence" value="ECO:0007669"/>
    <property type="project" value="UniProtKB-UniRule"/>
</dbReference>
<reference evidence="11 12" key="2">
    <citation type="submission" date="2019-09" db="EMBL/GenBank/DDBJ databases">
        <authorList>
            <person name="Jin C."/>
        </authorList>
    </citation>
    <scope>NUCLEOTIDE SEQUENCE [LARGE SCALE GENOMIC DNA]</scope>
    <source>
        <strain evidence="11 12">BN130099</strain>
    </source>
</reference>
<evidence type="ECO:0000256" key="4">
    <source>
        <dbReference type="ARBA" id="ARBA00022741"/>
    </source>
</evidence>
<dbReference type="InterPro" id="IPR008271">
    <property type="entry name" value="Ser/Thr_kinase_AS"/>
</dbReference>
<feature type="transmembrane region" description="Helical" evidence="9">
    <location>
        <begin position="395"/>
        <end position="414"/>
    </location>
</feature>
<evidence type="ECO:0000256" key="7">
    <source>
        <dbReference type="PROSITE-ProRule" id="PRU10141"/>
    </source>
</evidence>
<dbReference type="EC" id="2.7.11.1" evidence="1"/>
<evidence type="ECO:0000256" key="3">
    <source>
        <dbReference type="ARBA" id="ARBA00022679"/>
    </source>
</evidence>
<dbReference type="InterPro" id="IPR017441">
    <property type="entry name" value="Protein_kinase_ATP_BS"/>
</dbReference>
<keyword evidence="9" id="KW-0812">Transmembrane</keyword>
<protein>
    <recommendedName>
        <fullName evidence="1">non-specific serine/threonine protein kinase</fullName>
        <ecNumber evidence="1">2.7.11.1</ecNumber>
    </recommendedName>
</protein>
<keyword evidence="9" id="KW-1133">Transmembrane helix</keyword>
<evidence type="ECO:0000256" key="5">
    <source>
        <dbReference type="ARBA" id="ARBA00022777"/>
    </source>
</evidence>
<feature type="region of interest" description="Disordered" evidence="8">
    <location>
        <begin position="317"/>
        <end position="389"/>
    </location>
</feature>
<evidence type="ECO:0000256" key="2">
    <source>
        <dbReference type="ARBA" id="ARBA00022527"/>
    </source>
</evidence>
<dbReference type="GO" id="GO:0004674">
    <property type="term" value="F:protein serine/threonine kinase activity"/>
    <property type="evidence" value="ECO:0007669"/>
    <property type="project" value="UniProtKB-KW"/>
</dbReference>
<keyword evidence="2 11" id="KW-0723">Serine/threonine-protein kinase</keyword>
<evidence type="ECO:0000313" key="12">
    <source>
        <dbReference type="Proteomes" id="UP000325003"/>
    </source>
</evidence>
<reference evidence="11 12" key="1">
    <citation type="submission" date="2019-09" db="EMBL/GenBank/DDBJ databases">
        <title>Nocardioides panacisoli sp. nov., isolated from the soil of a ginseng field.</title>
        <authorList>
            <person name="Cho C."/>
        </authorList>
    </citation>
    <scope>NUCLEOTIDE SEQUENCE [LARGE SCALE GENOMIC DNA]</scope>
    <source>
        <strain evidence="11 12">BN130099</strain>
    </source>
</reference>
<feature type="region of interest" description="Disordered" evidence="8">
    <location>
        <begin position="420"/>
        <end position="446"/>
    </location>
</feature>
<sequence>MSTRVPAPPPELPGFRYLELLGTGGFADVFQYEQLGLGRKVAVKVLLSDIDADVQASFEVESSVMAKLSNHPSIVSIYQAGITPDGRPFLVMEYCPPPHLALRLRARPLTVTKGLEVAIQLCGAVETAHRLGILHRDIKPANILFTEFGRAALTDFGISVTTAGAQSGEGFGMSVPWAPPEQLAVGAPMGPSGDVYSLAATLYTALVGRAPFNVPGGANDAVAMAPRVRTMPLPPTRRPDVPDSLERTLRTAMAKAPHERYESALVLARALQAIQAELHHPVTTIDVLDEQVIDVGAPEDGGGTRLSGFVSIDPEPAPAPLRPAAFPAPTLPPPPAAWAPTAPAAPFVPQPEPVLHLESQSDLTARPSASPPATITPAVPTAEPPAGGARSISPAMIAAAVVVAAVIVGVVLLGRGSPDATTGNDNVAPKNGPQDPIDNGDDTPAAPDKVTVRTDGRGQISVSWTAPFAESGDRYIVQPLDRTDQSDPDYVLAVHGGATPITGTTTVLTTDETCAAVWSVRGTHRSKEKWGCAN</sequence>
<feature type="compositionally biased region" description="Low complexity" evidence="8">
    <location>
        <begin position="364"/>
        <end position="389"/>
    </location>
</feature>
<accession>A0A5B1LP53</accession>
<dbReference type="PROSITE" id="PS00108">
    <property type="entry name" value="PROTEIN_KINASE_ST"/>
    <property type="match status" value="1"/>
</dbReference>
<dbReference type="Gene3D" id="1.10.510.10">
    <property type="entry name" value="Transferase(Phosphotransferase) domain 1"/>
    <property type="match status" value="1"/>
</dbReference>
<proteinExistence type="predicted"/>
<keyword evidence="5 11" id="KW-0418">Kinase</keyword>
<dbReference type="SUPFAM" id="SSF56112">
    <property type="entry name" value="Protein kinase-like (PK-like)"/>
    <property type="match status" value="1"/>
</dbReference>
<evidence type="ECO:0000313" key="11">
    <source>
        <dbReference type="EMBL" id="KAA1421550.1"/>
    </source>
</evidence>
<evidence type="ECO:0000256" key="1">
    <source>
        <dbReference type="ARBA" id="ARBA00012513"/>
    </source>
</evidence>
<dbReference type="Proteomes" id="UP000325003">
    <property type="component" value="Unassembled WGS sequence"/>
</dbReference>
<feature type="domain" description="Protein kinase" evidence="10">
    <location>
        <begin position="15"/>
        <end position="283"/>
    </location>
</feature>
<keyword evidence="6 7" id="KW-0067">ATP-binding</keyword>
<dbReference type="AlphaFoldDB" id="A0A5B1LP53"/>
<evidence type="ECO:0000256" key="6">
    <source>
        <dbReference type="ARBA" id="ARBA00022840"/>
    </source>
</evidence>
<keyword evidence="12" id="KW-1185">Reference proteome</keyword>
<comment type="caution">
    <text evidence="11">The sequence shown here is derived from an EMBL/GenBank/DDBJ whole genome shotgun (WGS) entry which is preliminary data.</text>
</comment>
<dbReference type="PROSITE" id="PS00107">
    <property type="entry name" value="PROTEIN_KINASE_ATP"/>
    <property type="match status" value="1"/>
</dbReference>
<dbReference type="RefSeq" id="WP_149727010.1">
    <property type="nucleotide sequence ID" value="NZ_VUJV01000001.1"/>
</dbReference>
<organism evidence="11 12">
    <name type="scientific">Nocardioides humilatus</name>
    <dbReference type="NCBI Taxonomy" id="2607660"/>
    <lineage>
        <taxon>Bacteria</taxon>
        <taxon>Bacillati</taxon>
        <taxon>Actinomycetota</taxon>
        <taxon>Actinomycetes</taxon>
        <taxon>Propionibacteriales</taxon>
        <taxon>Nocardioidaceae</taxon>
        <taxon>Nocardioides</taxon>
    </lineage>
</organism>
<keyword evidence="9" id="KW-0472">Membrane</keyword>
<evidence type="ECO:0000256" key="8">
    <source>
        <dbReference type="SAM" id="MobiDB-lite"/>
    </source>
</evidence>
<name>A0A5B1LP53_9ACTN</name>
<dbReference type="PROSITE" id="PS50011">
    <property type="entry name" value="PROTEIN_KINASE_DOM"/>
    <property type="match status" value="1"/>
</dbReference>
<keyword evidence="3" id="KW-0808">Transferase</keyword>
<dbReference type="InterPro" id="IPR000719">
    <property type="entry name" value="Prot_kinase_dom"/>
</dbReference>
<evidence type="ECO:0000256" key="9">
    <source>
        <dbReference type="SAM" id="Phobius"/>
    </source>
</evidence>
<evidence type="ECO:0000259" key="10">
    <source>
        <dbReference type="PROSITE" id="PS50011"/>
    </source>
</evidence>
<keyword evidence="4 7" id="KW-0547">Nucleotide-binding</keyword>
<gene>
    <name evidence="11" type="ORF">F0U44_04490</name>
</gene>
<dbReference type="PANTHER" id="PTHR43289:SF6">
    <property type="entry name" value="SERINE_THREONINE-PROTEIN KINASE NEKL-3"/>
    <property type="match status" value="1"/>
</dbReference>
<dbReference type="Gene3D" id="3.30.200.20">
    <property type="entry name" value="Phosphorylase Kinase, domain 1"/>
    <property type="match status" value="1"/>
</dbReference>
<dbReference type="SMART" id="SM00220">
    <property type="entry name" value="S_TKc"/>
    <property type="match status" value="1"/>
</dbReference>
<feature type="binding site" evidence="7">
    <location>
        <position position="44"/>
    </location>
    <ligand>
        <name>ATP</name>
        <dbReference type="ChEBI" id="CHEBI:30616"/>
    </ligand>
</feature>
<dbReference type="EMBL" id="VUJV01000001">
    <property type="protein sequence ID" value="KAA1421550.1"/>
    <property type="molecule type" value="Genomic_DNA"/>
</dbReference>